<dbReference type="GeneID" id="65309163"/>
<evidence type="ECO:0008006" key="3">
    <source>
        <dbReference type="Google" id="ProtNLM"/>
    </source>
</evidence>
<accession>A0A1H0V5I8</accession>
<reference evidence="1 2" key="1">
    <citation type="submission" date="2016-10" db="EMBL/GenBank/DDBJ databases">
        <authorList>
            <person name="de Groot N.N."/>
        </authorList>
    </citation>
    <scope>NUCLEOTIDE SEQUENCE [LARGE SCALE GENOMIC DNA]</scope>
    <source>
        <strain evidence="1 2">DSM 12272</strain>
    </source>
</reference>
<organism evidence="1 2">
    <name type="scientific">Clostridium gasigenes</name>
    <dbReference type="NCBI Taxonomy" id="94869"/>
    <lineage>
        <taxon>Bacteria</taxon>
        <taxon>Bacillati</taxon>
        <taxon>Bacillota</taxon>
        <taxon>Clostridia</taxon>
        <taxon>Eubacteriales</taxon>
        <taxon>Clostridiaceae</taxon>
        <taxon>Clostridium</taxon>
    </lineage>
</organism>
<dbReference type="STRING" id="94869.SAMN04488529_11450"/>
<protein>
    <recommendedName>
        <fullName evidence="3">2'-5' RNA ligase superfamily protein</fullName>
    </recommendedName>
</protein>
<dbReference type="OrthoDB" id="2112057at2"/>
<dbReference type="EMBL" id="FNJM01000014">
    <property type="protein sequence ID" value="SDP73376.1"/>
    <property type="molecule type" value="Genomic_DNA"/>
</dbReference>
<gene>
    <name evidence="1" type="ORF">SAMN04488529_11450</name>
</gene>
<keyword evidence="2" id="KW-1185">Reference proteome</keyword>
<dbReference type="InterPro" id="IPR009097">
    <property type="entry name" value="Cyclic_Pdiesterase"/>
</dbReference>
<dbReference type="Proteomes" id="UP000198597">
    <property type="component" value="Unassembled WGS sequence"/>
</dbReference>
<dbReference type="SUPFAM" id="SSF55144">
    <property type="entry name" value="LigT-like"/>
    <property type="match status" value="1"/>
</dbReference>
<dbReference type="AlphaFoldDB" id="A0A1H0V5I8"/>
<dbReference type="RefSeq" id="WP_089972119.1">
    <property type="nucleotide sequence ID" value="NZ_CP071376.1"/>
</dbReference>
<proteinExistence type="predicted"/>
<sequence length="178" mass="21044">MRYYLVALFDDESYKNLNPIQRNLSKKYRANRNSPIPYIPIEALENPNLDKLDLVVEKILKPYKIFTVEVSNIACISEVNKTLNIKIEDIGYIKRLNRLMNDTLKLHGFNIRNYNNNDLNMHIALANLNYVAKDFKKSDDDNFSSTFNTLYVNRIELWKISNNKKETLIKSYKLKEKF</sequence>
<evidence type="ECO:0000313" key="1">
    <source>
        <dbReference type="EMBL" id="SDP73376.1"/>
    </source>
</evidence>
<name>A0A1H0V5I8_9CLOT</name>
<evidence type="ECO:0000313" key="2">
    <source>
        <dbReference type="Proteomes" id="UP000198597"/>
    </source>
</evidence>
<dbReference type="Gene3D" id="3.90.1140.10">
    <property type="entry name" value="Cyclic phosphodiesterase"/>
    <property type="match status" value="1"/>
</dbReference>